<evidence type="ECO:0000313" key="1">
    <source>
        <dbReference type="EMBL" id="KAE9599608.1"/>
    </source>
</evidence>
<reference evidence="2" key="1">
    <citation type="journal article" date="2020" name="Nat. Commun.">
        <title>Genome sequence of the cluster root forming white lupin.</title>
        <authorList>
            <person name="Hufnagel B."/>
            <person name="Marques A."/>
            <person name="Soriano A."/>
            <person name="Marques L."/>
            <person name="Divol F."/>
            <person name="Doumas P."/>
            <person name="Sallet E."/>
            <person name="Mancinotti D."/>
            <person name="Carrere S."/>
            <person name="Marande W."/>
            <person name="Arribat S."/>
            <person name="Keller J."/>
            <person name="Huneau C."/>
            <person name="Blein T."/>
            <person name="Aime D."/>
            <person name="Laguerre M."/>
            <person name="Taylor J."/>
            <person name="Schubert V."/>
            <person name="Nelson M."/>
            <person name="Geu-Flores F."/>
            <person name="Crespi M."/>
            <person name="Gallardo-Guerrero K."/>
            <person name="Delaux P.-M."/>
            <person name="Salse J."/>
            <person name="Berges H."/>
            <person name="Guyot R."/>
            <person name="Gouzy J."/>
            <person name="Peret B."/>
        </authorList>
    </citation>
    <scope>NUCLEOTIDE SEQUENCE [LARGE SCALE GENOMIC DNA]</scope>
    <source>
        <strain evidence="2">cv. Amiga</strain>
    </source>
</reference>
<gene>
    <name evidence="1" type="ORF">Lalb_Chr14g0364191</name>
</gene>
<name>A0A6A4PEJ0_LUPAL</name>
<accession>A0A6A4PEJ0</accession>
<dbReference type="EMBL" id="WOCE01000014">
    <property type="protein sequence ID" value="KAE9599608.1"/>
    <property type="molecule type" value="Genomic_DNA"/>
</dbReference>
<evidence type="ECO:0000313" key="2">
    <source>
        <dbReference type="Proteomes" id="UP000447434"/>
    </source>
</evidence>
<keyword evidence="2" id="KW-1185">Reference proteome</keyword>
<proteinExistence type="predicted"/>
<dbReference type="AlphaFoldDB" id="A0A6A4PEJ0"/>
<sequence>MARTMRCPGNCIHIRLVPLQLHHRKGRKANIKHNNLSTVHYDCCHVPRSCLFHPRRTNGVSGSELS</sequence>
<comment type="caution">
    <text evidence="1">The sequence shown here is derived from an EMBL/GenBank/DDBJ whole genome shotgun (WGS) entry which is preliminary data.</text>
</comment>
<dbReference type="Proteomes" id="UP000447434">
    <property type="component" value="Chromosome 14"/>
</dbReference>
<protein>
    <submittedName>
        <fullName evidence="1">Uncharacterized protein</fullName>
    </submittedName>
</protein>
<organism evidence="1 2">
    <name type="scientific">Lupinus albus</name>
    <name type="common">White lupine</name>
    <name type="synonym">Lupinus termis</name>
    <dbReference type="NCBI Taxonomy" id="3870"/>
    <lineage>
        <taxon>Eukaryota</taxon>
        <taxon>Viridiplantae</taxon>
        <taxon>Streptophyta</taxon>
        <taxon>Embryophyta</taxon>
        <taxon>Tracheophyta</taxon>
        <taxon>Spermatophyta</taxon>
        <taxon>Magnoliopsida</taxon>
        <taxon>eudicotyledons</taxon>
        <taxon>Gunneridae</taxon>
        <taxon>Pentapetalae</taxon>
        <taxon>rosids</taxon>
        <taxon>fabids</taxon>
        <taxon>Fabales</taxon>
        <taxon>Fabaceae</taxon>
        <taxon>Papilionoideae</taxon>
        <taxon>50 kb inversion clade</taxon>
        <taxon>genistoids sensu lato</taxon>
        <taxon>core genistoids</taxon>
        <taxon>Genisteae</taxon>
        <taxon>Lupinus</taxon>
    </lineage>
</organism>